<dbReference type="SUPFAM" id="SSF52833">
    <property type="entry name" value="Thioredoxin-like"/>
    <property type="match status" value="1"/>
</dbReference>
<dbReference type="CDD" id="cd02970">
    <property type="entry name" value="PRX_like2"/>
    <property type="match status" value="1"/>
</dbReference>
<gene>
    <name evidence="2" type="ORF">NCTC10821_03219</name>
</gene>
<evidence type="ECO:0000259" key="1">
    <source>
        <dbReference type="PROSITE" id="PS51352"/>
    </source>
</evidence>
<evidence type="ECO:0000313" key="2">
    <source>
        <dbReference type="EMBL" id="STZ59681.1"/>
    </source>
</evidence>
<dbReference type="InterPro" id="IPR000866">
    <property type="entry name" value="AhpC/TSA"/>
</dbReference>
<dbReference type="GO" id="GO:0016209">
    <property type="term" value="F:antioxidant activity"/>
    <property type="evidence" value="ECO:0007669"/>
    <property type="project" value="InterPro"/>
</dbReference>
<reference evidence="2 3" key="1">
    <citation type="submission" date="2018-06" db="EMBL/GenBank/DDBJ databases">
        <authorList>
            <consortium name="Pathogen Informatics"/>
            <person name="Doyle S."/>
        </authorList>
    </citation>
    <scope>NUCLEOTIDE SEQUENCE [LARGE SCALE GENOMIC DNA]</scope>
    <source>
        <strain evidence="2 3">NCTC10821</strain>
    </source>
</reference>
<dbReference type="InterPro" id="IPR013766">
    <property type="entry name" value="Thioredoxin_domain"/>
</dbReference>
<dbReference type="EMBL" id="UGQT01000001">
    <property type="protein sequence ID" value="STZ59681.1"/>
    <property type="molecule type" value="Genomic_DNA"/>
</dbReference>
<dbReference type="PROSITE" id="PS51352">
    <property type="entry name" value="THIOREDOXIN_2"/>
    <property type="match status" value="1"/>
</dbReference>
<accession>A0A378TFU2</accession>
<protein>
    <submittedName>
        <fullName evidence="2">Peroxiredoxin</fullName>
    </submittedName>
</protein>
<evidence type="ECO:0000313" key="3">
    <source>
        <dbReference type="Proteomes" id="UP000254978"/>
    </source>
</evidence>
<dbReference type="Proteomes" id="UP000254978">
    <property type="component" value="Unassembled WGS sequence"/>
</dbReference>
<keyword evidence="3" id="KW-1185">Reference proteome</keyword>
<dbReference type="Pfam" id="PF00578">
    <property type="entry name" value="AhpC-TSA"/>
    <property type="match status" value="1"/>
</dbReference>
<dbReference type="Gene3D" id="3.40.30.10">
    <property type="entry name" value="Glutaredoxin"/>
    <property type="match status" value="1"/>
</dbReference>
<name>A0A378TFU2_9MYCO</name>
<dbReference type="AlphaFoldDB" id="A0A378TFU2"/>
<feature type="domain" description="Thioredoxin" evidence="1">
    <location>
        <begin position="1"/>
        <end position="159"/>
    </location>
</feature>
<sequence length="162" mass="17214">MSGNVVSSATILAGRTTVVVFYRGTWCPYCNIALHAYRQLMPELSARGVSLIAVSPQKPEVPSEVDAGDPPFPVFCDPGSKLADALGIMTTPTEAVRDAQTQLGFDLRAFNAGHSEAIPMPTVALVDSSGVLRWIDAHPNYTRRTEPAEILAALHLAAGGQP</sequence>
<dbReference type="GO" id="GO:0016491">
    <property type="term" value="F:oxidoreductase activity"/>
    <property type="evidence" value="ECO:0007669"/>
    <property type="project" value="InterPro"/>
</dbReference>
<organism evidence="2 3">
    <name type="scientific">Mycolicibacterium tokaiense</name>
    <dbReference type="NCBI Taxonomy" id="39695"/>
    <lineage>
        <taxon>Bacteria</taxon>
        <taxon>Bacillati</taxon>
        <taxon>Actinomycetota</taxon>
        <taxon>Actinomycetes</taxon>
        <taxon>Mycobacteriales</taxon>
        <taxon>Mycobacteriaceae</taxon>
        <taxon>Mycolicibacterium</taxon>
    </lineage>
</organism>
<dbReference type="InterPro" id="IPR036249">
    <property type="entry name" value="Thioredoxin-like_sf"/>
</dbReference>
<proteinExistence type="predicted"/>